<evidence type="ECO:0000313" key="2">
    <source>
        <dbReference type="Proteomes" id="UP001165678"/>
    </source>
</evidence>
<accession>A0AA41ZFB9</accession>
<dbReference type="Proteomes" id="UP001165678">
    <property type="component" value="Unassembled WGS sequence"/>
</dbReference>
<comment type="caution">
    <text evidence="1">The sequence shown here is derived from an EMBL/GenBank/DDBJ whole genome shotgun (WGS) entry which is preliminary data.</text>
</comment>
<protein>
    <submittedName>
        <fullName evidence="1">Uncharacterized protein</fullName>
    </submittedName>
</protein>
<sequence>MTMIELLGRYKRAVASNQRVISMHLERGASSAELFEMLHWQGCLKHHQQVLLRFIVYPFIAPDLDCEQLQEQNYVNALCHDLTVANANTLSHILLFLNNAYTAYLRWDAETVPTETC</sequence>
<dbReference type="RefSeq" id="WP_250937079.1">
    <property type="nucleotide sequence ID" value="NZ_JAMLJK010000001.1"/>
</dbReference>
<evidence type="ECO:0000313" key="1">
    <source>
        <dbReference type="EMBL" id="MCX2523510.1"/>
    </source>
</evidence>
<name>A0AA41ZFB9_9GAMM</name>
<dbReference type="AlphaFoldDB" id="A0AA41ZFB9"/>
<keyword evidence="2" id="KW-1185">Reference proteome</keyword>
<dbReference type="EMBL" id="JAPIVE010000001">
    <property type="protein sequence ID" value="MCX2523510.1"/>
    <property type="molecule type" value="Genomic_DNA"/>
</dbReference>
<proteinExistence type="predicted"/>
<reference evidence="1" key="1">
    <citation type="submission" date="2022-11" db="EMBL/GenBank/DDBJ databases">
        <title>Larsenimonas rhizosphaerae sp. nov., isolated from a tidal mudflat.</title>
        <authorList>
            <person name="Lee S.D."/>
            <person name="Kim I.S."/>
        </authorList>
    </citation>
    <scope>NUCLEOTIDE SEQUENCE</scope>
    <source>
        <strain evidence="1">GH2-1</strain>
    </source>
</reference>
<organism evidence="1 2">
    <name type="scientific">Larsenimonas rhizosphaerae</name>
    <dbReference type="NCBI Taxonomy" id="2944682"/>
    <lineage>
        <taxon>Bacteria</taxon>
        <taxon>Pseudomonadati</taxon>
        <taxon>Pseudomonadota</taxon>
        <taxon>Gammaproteobacteria</taxon>
        <taxon>Oceanospirillales</taxon>
        <taxon>Halomonadaceae</taxon>
        <taxon>Larsenimonas</taxon>
    </lineage>
</organism>
<gene>
    <name evidence="1" type="ORF">OQ287_04590</name>
</gene>